<dbReference type="Proteomes" id="UP001549207">
    <property type="component" value="Unassembled WGS sequence"/>
</dbReference>
<gene>
    <name evidence="1" type="ORF">ABIC98_002832</name>
</gene>
<comment type="caution">
    <text evidence="1">The sequence shown here is derived from an EMBL/GenBank/DDBJ whole genome shotgun (WGS) entry which is preliminary data.</text>
</comment>
<evidence type="ECO:0000313" key="2">
    <source>
        <dbReference type="Proteomes" id="UP001549207"/>
    </source>
</evidence>
<protein>
    <submittedName>
        <fullName evidence="1">Subtilisin family serine protease</fullName>
    </submittedName>
</protein>
<keyword evidence="1" id="KW-0378">Hydrolase</keyword>
<sequence length="600" mass="60130">MSFPQRFGSSLGAVLAAVAAVALAAQPAAAAIPTAAKPEVPPPADSGRYLVSFSTGADVAQEAASLRSQGVQVGRTFSAAVRGAAVTATKAQAAALARSPRVAAVEPDEPVQVFDTQQPAPWNLDRVDQTNLPLSGTFTPPSSGAGVQAYVVDSGVLAQHTEFGGRVAAGWTAVADGRGSSDCNGHGTHVAGIVAGQTYGVAKAATIVPVRVLDCNGNGYMSDIVAGLDWVVSHHRAGTPAVANLSLGGPASTMVDSAVRGVMADGITAAVAAGNSGVDACNSSPARVAEALTVAASDSSDRQATFSNHGGCVDLYAPGVGITSAIHSSTTAAATVSGTSMAAPHATGAAAVILSRIPEATPAEVTAELSSTATPGVISNASAGTPNRLLNIGAVPAPFPAARDFTGDGKSDLLARDSGGTLWTYPGTGTGLFGWRVAVGDGWNVMTSISAAGDLTGDGLPDLLARDSGGTLWTYPGTGNGLFGWRIKVGDGWNVMTAISAAGDLTSDGLPDLVARDTNGTLWTYPGTGNGLFGWRIKVGDGWNVMTAISAAGDLTSDGKPDLVARDTNGTLWTYPGTGNGLFGWRTSVGDGWNVMTAIS</sequence>
<name>A0ACC6THM0_9MICC</name>
<evidence type="ECO:0000313" key="1">
    <source>
        <dbReference type="EMBL" id="MET3773172.1"/>
    </source>
</evidence>
<proteinExistence type="predicted"/>
<organism evidence="1 2">
    <name type="scientific">Arthrobacter nitrophenolicus</name>
    <dbReference type="NCBI Taxonomy" id="683150"/>
    <lineage>
        <taxon>Bacteria</taxon>
        <taxon>Bacillati</taxon>
        <taxon>Actinomycetota</taxon>
        <taxon>Actinomycetes</taxon>
        <taxon>Micrococcales</taxon>
        <taxon>Micrococcaceae</taxon>
        <taxon>Arthrobacter</taxon>
    </lineage>
</organism>
<accession>A0ACC6THM0</accession>
<dbReference type="EMBL" id="JBEPNJ010000012">
    <property type="protein sequence ID" value="MET3773172.1"/>
    <property type="molecule type" value="Genomic_DNA"/>
</dbReference>
<keyword evidence="2" id="KW-1185">Reference proteome</keyword>
<keyword evidence="1" id="KW-0645">Protease</keyword>
<reference evidence="1" key="1">
    <citation type="submission" date="2024-06" db="EMBL/GenBank/DDBJ databases">
        <title>Genomic Encyclopedia of Type Strains, Phase IV (KMG-IV): sequencing the most valuable type-strain genomes for metagenomic binning, comparative biology and taxonomic classification.</title>
        <authorList>
            <person name="Goeker M."/>
        </authorList>
    </citation>
    <scope>NUCLEOTIDE SEQUENCE</scope>
    <source>
        <strain evidence="1">SJCon</strain>
    </source>
</reference>